<dbReference type="NCBIfam" id="TIGR02286">
    <property type="entry name" value="PaaD"/>
    <property type="match status" value="1"/>
</dbReference>
<dbReference type="InterPro" id="IPR052723">
    <property type="entry name" value="Acyl-CoA_thioesterase_PaaI"/>
</dbReference>
<proteinExistence type="predicted"/>
<organism evidence="3 4">
    <name type="scientific">Acinetobacter gerneri</name>
    <dbReference type="NCBI Taxonomy" id="202952"/>
    <lineage>
        <taxon>Bacteria</taxon>
        <taxon>Pseudomonadati</taxon>
        <taxon>Pseudomonadota</taxon>
        <taxon>Gammaproteobacteria</taxon>
        <taxon>Moraxellales</taxon>
        <taxon>Moraxellaceae</taxon>
        <taxon>Acinetobacter</taxon>
    </lineage>
</organism>
<feature type="domain" description="Thioesterase" evidence="2">
    <location>
        <begin position="45"/>
        <end position="117"/>
    </location>
</feature>
<keyword evidence="1 3" id="KW-0378">Hydrolase</keyword>
<dbReference type="Proteomes" id="UP001243195">
    <property type="component" value="Unassembled WGS sequence"/>
</dbReference>
<protein>
    <submittedName>
        <fullName evidence="3">Hydroxyphenylacetyl-CoA thioesterase PaaI</fullName>
        <ecNumber evidence="3">3.1.2.-</ecNumber>
    </submittedName>
</protein>
<dbReference type="InterPro" id="IPR003736">
    <property type="entry name" value="PAAI_dom"/>
</dbReference>
<dbReference type="EC" id="3.1.2.-" evidence="3"/>
<dbReference type="RefSeq" id="WP_308955851.1">
    <property type="nucleotide sequence ID" value="NZ_JAVICY010000010.1"/>
</dbReference>
<gene>
    <name evidence="3" type="primary">paaI</name>
    <name evidence="3" type="ORF">RFH51_08395</name>
</gene>
<dbReference type="Pfam" id="PF03061">
    <property type="entry name" value="4HBT"/>
    <property type="match status" value="1"/>
</dbReference>
<evidence type="ECO:0000313" key="3">
    <source>
        <dbReference type="EMBL" id="MDQ9071473.1"/>
    </source>
</evidence>
<dbReference type="GO" id="GO:0016289">
    <property type="term" value="F:acyl-CoA hydrolase activity"/>
    <property type="evidence" value="ECO:0007669"/>
    <property type="project" value="UniProtKB-ARBA"/>
</dbReference>
<name>A0AAW8JJS6_9GAMM</name>
<evidence type="ECO:0000313" key="4">
    <source>
        <dbReference type="Proteomes" id="UP001243195"/>
    </source>
</evidence>
<dbReference type="CDD" id="cd03443">
    <property type="entry name" value="PaaI_thioesterase"/>
    <property type="match status" value="1"/>
</dbReference>
<comment type="caution">
    <text evidence="3">The sequence shown here is derived from an EMBL/GenBank/DDBJ whole genome shotgun (WGS) entry which is preliminary data.</text>
</comment>
<accession>A0AAW8JJS6</accession>
<dbReference type="PANTHER" id="PTHR42856">
    <property type="entry name" value="ACYL-COENZYME A THIOESTERASE PAAI"/>
    <property type="match status" value="1"/>
</dbReference>
<dbReference type="AlphaFoldDB" id="A0AAW8JJS6"/>
<evidence type="ECO:0000259" key="2">
    <source>
        <dbReference type="Pfam" id="PF03061"/>
    </source>
</evidence>
<reference evidence="3" key="1">
    <citation type="submission" date="2023-08" db="EMBL/GenBank/DDBJ databases">
        <title>Emergence of clinically-relevant ST2 carbapenem-resistant Acinetobacter baumannii strains in hospital sewages in Zhejiang, East of China.</title>
        <authorList>
            <person name="Kaichao C."/>
            <person name="Zhang R."/>
        </authorList>
    </citation>
    <scope>NUCLEOTIDE SEQUENCE</scope>
    <source>
        <strain evidence="3">M-SY-60</strain>
    </source>
</reference>
<dbReference type="InterPro" id="IPR011973">
    <property type="entry name" value="PaaD"/>
</dbReference>
<evidence type="ECO:0000256" key="1">
    <source>
        <dbReference type="ARBA" id="ARBA00022801"/>
    </source>
</evidence>
<dbReference type="NCBIfam" id="TIGR00369">
    <property type="entry name" value="unchar_dom_1"/>
    <property type="match status" value="1"/>
</dbReference>
<dbReference type="SUPFAM" id="SSF54637">
    <property type="entry name" value="Thioesterase/thiol ester dehydrase-isomerase"/>
    <property type="match status" value="1"/>
</dbReference>
<sequence>MDRTHIQNLFKQDHLMQQLEASLVDCDDHYAKVAFTVKEQHTQGHGTCHGGVIFTLADGAFAMACNTETASVGQHCTISYLKPGKIGDTLTATAIFKAPSGRSEIYDITVTNQHDEIIAEFRGISRMVGGK</sequence>
<dbReference type="EMBL" id="JAVIDA010000009">
    <property type="protein sequence ID" value="MDQ9071473.1"/>
    <property type="molecule type" value="Genomic_DNA"/>
</dbReference>
<dbReference type="Gene3D" id="3.10.129.10">
    <property type="entry name" value="Hotdog Thioesterase"/>
    <property type="match status" value="1"/>
</dbReference>
<dbReference type="InterPro" id="IPR006683">
    <property type="entry name" value="Thioestr_dom"/>
</dbReference>
<dbReference type="InterPro" id="IPR029069">
    <property type="entry name" value="HotDog_dom_sf"/>
</dbReference>
<dbReference type="PANTHER" id="PTHR42856:SF1">
    <property type="entry name" value="ACYL-COENZYME A THIOESTERASE PAAI"/>
    <property type="match status" value="1"/>
</dbReference>